<reference evidence="3" key="2">
    <citation type="submission" date="2021-04" db="EMBL/GenBank/DDBJ databases">
        <authorList>
            <person name="Gilroy R."/>
        </authorList>
    </citation>
    <scope>NUCLEOTIDE SEQUENCE</scope>
    <source>
        <strain evidence="3">ChiBcolR8-3208</strain>
    </source>
</reference>
<dbReference type="InterPro" id="IPR010559">
    <property type="entry name" value="Sig_transdc_His_kin_internal"/>
</dbReference>
<dbReference type="SMART" id="SM00304">
    <property type="entry name" value="HAMP"/>
    <property type="match status" value="1"/>
</dbReference>
<reference evidence="3" key="1">
    <citation type="journal article" date="2021" name="PeerJ">
        <title>Extensive microbial diversity within the chicken gut microbiome revealed by metagenomics and culture.</title>
        <authorList>
            <person name="Gilroy R."/>
            <person name="Ravi A."/>
            <person name="Getino M."/>
            <person name="Pursley I."/>
            <person name="Horton D.L."/>
            <person name="Alikhan N.F."/>
            <person name="Baker D."/>
            <person name="Gharbi K."/>
            <person name="Hall N."/>
            <person name="Watson M."/>
            <person name="Adriaenssens E.M."/>
            <person name="Foster-Nyarko E."/>
            <person name="Jarju S."/>
            <person name="Secka A."/>
            <person name="Antonio M."/>
            <person name="Oren A."/>
            <person name="Chaudhuri R.R."/>
            <person name="La Ragione R."/>
            <person name="Hildebrand F."/>
            <person name="Pallen M.J."/>
        </authorList>
    </citation>
    <scope>NUCLEOTIDE SEQUENCE</scope>
    <source>
        <strain evidence="3">ChiBcolR8-3208</strain>
    </source>
</reference>
<dbReference type="SUPFAM" id="SSF158472">
    <property type="entry name" value="HAMP domain-like"/>
    <property type="match status" value="1"/>
</dbReference>
<name>A0A9D2LZJ7_9FIRM</name>
<dbReference type="Pfam" id="PF00672">
    <property type="entry name" value="HAMP"/>
    <property type="match status" value="1"/>
</dbReference>
<dbReference type="InterPro" id="IPR050640">
    <property type="entry name" value="Bact_2-comp_sensor_kinase"/>
</dbReference>
<organism evidence="3 4">
    <name type="scientific">Candidatus Acutalibacter ornithocaccae</name>
    <dbReference type="NCBI Taxonomy" id="2838416"/>
    <lineage>
        <taxon>Bacteria</taxon>
        <taxon>Bacillati</taxon>
        <taxon>Bacillota</taxon>
        <taxon>Clostridia</taxon>
        <taxon>Eubacteriales</taxon>
        <taxon>Acutalibacteraceae</taxon>
        <taxon>Acutalibacter</taxon>
    </lineage>
</organism>
<keyword evidence="3" id="KW-0418">Kinase</keyword>
<sequence>MGQMGHLFKKRKAVSFRGTAMLSLTVIVIPLFIAVIIFDSYTVFQEQASLRESRENTLRMYQIQWEETLEIVETFLSESIAMDSNFSAATFSDSLTNTHLAAYQLSEQCRTFLQAYDMVEAFFFYSRPYDYHRLTYLDSYDLGDISHLWNVVETASLSNKTVAMWTKVELSDRTVQFFIYVYRHTVIAAMVDPASLDSVGLGENEYIYFTQLDGAPYYPPASLGGEELPAAGAQRGQRFLRTEDGQRYELTSLPLSRDMGFIQYASPAQSFWEQLSPIQILLLAITLVLLASIPLCWIILHRSLLEPVGSLTQTIRSIQDGDTEIRVPQDSRIQEVNQIAQTVNAMLDTIRQQKIDSYEQRLAAQHAHLQYLHLQIRPHFFLNSLNLVYSLAEEEKYGAIQDLVLDLSTYLRSIFKDDSKLVTL</sequence>
<keyword evidence="1" id="KW-0812">Transmembrane</keyword>
<evidence type="ECO:0000313" key="3">
    <source>
        <dbReference type="EMBL" id="HJB38606.1"/>
    </source>
</evidence>
<gene>
    <name evidence="3" type="ORF">H9942_11175</name>
</gene>
<protein>
    <submittedName>
        <fullName evidence="3">Histidine kinase</fullName>
    </submittedName>
</protein>
<dbReference type="Gene3D" id="6.10.340.10">
    <property type="match status" value="1"/>
</dbReference>
<feature type="transmembrane region" description="Helical" evidence="1">
    <location>
        <begin position="280"/>
        <end position="300"/>
    </location>
</feature>
<dbReference type="AlphaFoldDB" id="A0A9D2LZJ7"/>
<keyword evidence="1" id="KW-1133">Transmembrane helix</keyword>
<dbReference type="GO" id="GO:0000155">
    <property type="term" value="F:phosphorelay sensor kinase activity"/>
    <property type="evidence" value="ECO:0007669"/>
    <property type="project" value="InterPro"/>
</dbReference>
<proteinExistence type="predicted"/>
<keyword evidence="1" id="KW-0472">Membrane</keyword>
<evidence type="ECO:0000313" key="4">
    <source>
        <dbReference type="Proteomes" id="UP000824214"/>
    </source>
</evidence>
<evidence type="ECO:0000259" key="2">
    <source>
        <dbReference type="PROSITE" id="PS50885"/>
    </source>
</evidence>
<dbReference type="GO" id="GO:0016020">
    <property type="term" value="C:membrane"/>
    <property type="evidence" value="ECO:0007669"/>
    <property type="project" value="InterPro"/>
</dbReference>
<dbReference type="PANTHER" id="PTHR34220">
    <property type="entry name" value="SENSOR HISTIDINE KINASE YPDA"/>
    <property type="match status" value="1"/>
</dbReference>
<evidence type="ECO:0000256" key="1">
    <source>
        <dbReference type="SAM" id="Phobius"/>
    </source>
</evidence>
<dbReference type="PROSITE" id="PS50885">
    <property type="entry name" value="HAMP"/>
    <property type="match status" value="1"/>
</dbReference>
<dbReference type="CDD" id="cd06225">
    <property type="entry name" value="HAMP"/>
    <property type="match status" value="1"/>
</dbReference>
<dbReference type="Pfam" id="PF06580">
    <property type="entry name" value="His_kinase"/>
    <property type="match status" value="1"/>
</dbReference>
<comment type="caution">
    <text evidence="3">The sequence shown here is derived from an EMBL/GenBank/DDBJ whole genome shotgun (WGS) entry which is preliminary data.</text>
</comment>
<feature type="non-terminal residue" evidence="3">
    <location>
        <position position="424"/>
    </location>
</feature>
<accession>A0A9D2LZJ7</accession>
<dbReference type="PANTHER" id="PTHR34220:SF7">
    <property type="entry name" value="SENSOR HISTIDINE KINASE YPDA"/>
    <property type="match status" value="1"/>
</dbReference>
<feature type="transmembrane region" description="Helical" evidence="1">
    <location>
        <begin position="21"/>
        <end position="44"/>
    </location>
</feature>
<dbReference type="InterPro" id="IPR003660">
    <property type="entry name" value="HAMP_dom"/>
</dbReference>
<keyword evidence="3" id="KW-0808">Transferase</keyword>
<dbReference type="Proteomes" id="UP000824214">
    <property type="component" value="Unassembled WGS sequence"/>
</dbReference>
<dbReference type="EMBL" id="DWXZ01000239">
    <property type="protein sequence ID" value="HJB38606.1"/>
    <property type="molecule type" value="Genomic_DNA"/>
</dbReference>
<feature type="domain" description="HAMP" evidence="2">
    <location>
        <begin position="302"/>
        <end position="355"/>
    </location>
</feature>